<dbReference type="InterPro" id="IPR010090">
    <property type="entry name" value="Phage_tape_meas"/>
</dbReference>
<keyword evidence="5" id="KW-1185">Reference proteome</keyword>
<feature type="domain" description="Phage tail tape measure protein" evidence="3">
    <location>
        <begin position="271"/>
        <end position="417"/>
    </location>
</feature>
<dbReference type="SUPFAM" id="SSF57997">
    <property type="entry name" value="Tropomyosin"/>
    <property type="match status" value="1"/>
</dbReference>
<name>A0A7G9G8N3_9FIRM</name>
<dbReference type="Pfam" id="PF10145">
    <property type="entry name" value="PhageMin_Tail"/>
    <property type="match status" value="1"/>
</dbReference>
<evidence type="ECO:0000256" key="1">
    <source>
        <dbReference type="ARBA" id="ARBA00022612"/>
    </source>
</evidence>
<reference evidence="4 5" key="1">
    <citation type="submission" date="2020-08" db="EMBL/GenBank/DDBJ databases">
        <authorList>
            <person name="Liu C."/>
            <person name="Sun Q."/>
        </authorList>
    </citation>
    <scope>NUCLEOTIDE SEQUENCE [LARGE SCALE GENOMIC DNA]</scope>
    <source>
        <strain evidence="4 5">NSJ-29</strain>
    </source>
</reference>
<dbReference type="EMBL" id="CP060635">
    <property type="protein sequence ID" value="QNM07165.1"/>
    <property type="molecule type" value="Genomic_DNA"/>
</dbReference>
<dbReference type="RefSeq" id="WP_249328151.1">
    <property type="nucleotide sequence ID" value="NZ_CP060635.1"/>
</dbReference>
<dbReference type="Proteomes" id="UP000515860">
    <property type="component" value="Chromosome"/>
</dbReference>
<sequence length="1336" mass="143607">MANKRKIGAIIALDGEKEFRQSVTSCNKALTAMRSELKLVEAQTAGQANTLETLRSKHDVLSRTLDTAAEKEEAVRRGLEHAEEQYNKTGEELGSYRRYLELAQASLKELEESSDATDESMEKQRQIVSDLSGVVSRGEETYQKAGDRVNDWKKQLNNAEAQVIRATQALNENDALLKEAEGSYDHCAKSIDAFGNEVDDTAEKLTSFGSTLKVRVNDALIDFGKNAVTSAVQGATELQDAENKLAASTGASADEMEKYSDTMQNIYNSGMGDSVTEIADGMAMVKQYTGEVDPTKLQELTENAMALDDTFSGMDMGETLRGVDSLVQNLGLDAEEAFDYIVVGAQNGLNKSGELTDNIAEYGQLWGQAGFSAQEMFTILQNGLDAGAYNLDKVNDFVKEFGISLSDGRIEENLSSFSTETQNLFLAWKNGEATTRDVFYSVINDLASMKNQQEALTIASNTWSALGEDNAMAVITSLTQVNNTYANVRGSMESLKEVRYDSVTNEYKKLGRTMQSEVITPVLQKFLPLAQKGMEFLADNIDRLIPLAGAAGTAMGTIWVAKKATTTITNLKDTAKNIKNLVTNLVTHTTATAADTAATTADTVAKGAQATATGAATVAQEGLNTAMAANPVGLLVTGIAALTAGIAAFVALSPQAKTEVDLLKESADEAIDAMKESQESLKDSMNTAAESVDSAVAKGRMAEDIVDELNTLSTSADNSNQKQERMAVLVAELNELYPDMALAIDQATGSLNMTNQELEDYVNNMQNAAMSDAFQKAFEDTYTPVVDATKELIDAEIEQEKIQEKLKDLQEDYNKAIDLSDKATKENGDGIIEWNGIARDSEDVLSEIVSQQYELEQKEKKLTDTIDAQNEIIEEGTETAEAYKEKQIELIEETEKGTAATRDATAAKGEQMEAAEASISVAGQELEAFRGLSEEQQNLAVNVANAVIEMQGSVQEYLSVSGQMFQEFTDTSAISTTDLLTNMQSQVDGVRQWEENITAMMDTTKTYIDSTGQEVQVSLDDGIVQYLMNMGPEGAAYAQTFVNMTGEEMAKANEIWSEKVDLENFTNTEGQKLTEGVGIMAAGGQEAFAQLAESLNAQAQEAGGYGVQGLVEGIVAAQEDAVAAGEDLGVKTTDGLDTGLGVASPSWKAKLSGAYVGIGLSQGIRNSDTLVKNASEYVGQAAVSQIDSAIDEDTVKSYGYNVSAGLAEGIRNGKSEVINAVIEVTTAATETAKGKLEINSPSHVFERFGAGTIEGYVKGVDENAEKARKSVLNALDMKLASRDTEIQTGVAGSVIDYNLLAAAMVTAFKRSGMTIKYNGREFGRVLSDMGVAFNNG</sequence>
<feature type="coiled-coil region" evidence="2">
    <location>
        <begin position="744"/>
        <end position="826"/>
    </location>
</feature>
<keyword evidence="1" id="KW-1188">Viral release from host cell</keyword>
<feature type="coiled-coil region" evidence="2">
    <location>
        <begin position="51"/>
        <end position="169"/>
    </location>
</feature>
<keyword evidence="2" id="KW-0175">Coiled coil</keyword>
<evidence type="ECO:0000313" key="4">
    <source>
        <dbReference type="EMBL" id="QNM07165.1"/>
    </source>
</evidence>
<evidence type="ECO:0000256" key="2">
    <source>
        <dbReference type="SAM" id="Coils"/>
    </source>
</evidence>
<accession>A0A7G9G8N3</accession>
<protein>
    <submittedName>
        <fullName evidence="4">Phage tail tape measure protein</fullName>
    </submittedName>
</protein>
<proteinExistence type="predicted"/>
<evidence type="ECO:0000313" key="5">
    <source>
        <dbReference type="Proteomes" id="UP000515860"/>
    </source>
</evidence>
<organism evidence="4 5">
    <name type="scientific">Wansuia hejianensis</name>
    <dbReference type="NCBI Taxonomy" id="2763667"/>
    <lineage>
        <taxon>Bacteria</taxon>
        <taxon>Bacillati</taxon>
        <taxon>Bacillota</taxon>
        <taxon>Clostridia</taxon>
        <taxon>Lachnospirales</taxon>
        <taxon>Lachnospiraceae</taxon>
        <taxon>Wansuia</taxon>
    </lineage>
</organism>
<dbReference type="PANTHER" id="PTHR37813">
    <property type="entry name" value="FELS-2 PROPHAGE PROTEIN"/>
    <property type="match status" value="1"/>
</dbReference>
<dbReference type="PANTHER" id="PTHR37813:SF1">
    <property type="entry name" value="FELS-2 PROPHAGE PROTEIN"/>
    <property type="match status" value="1"/>
</dbReference>
<gene>
    <name evidence="4" type="ORF">H9Q79_09330</name>
</gene>
<dbReference type="KEGG" id="whj:H9Q79_09330"/>
<evidence type="ECO:0000259" key="3">
    <source>
        <dbReference type="Pfam" id="PF10145"/>
    </source>
</evidence>